<accession>A0A814S7T7</accession>
<dbReference type="Pfam" id="PF10266">
    <property type="entry name" value="Strumpellin"/>
    <property type="match status" value="1"/>
</dbReference>
<dbReference type="GO" id="GO:0140285">
    <property type="term" value="P:endosome fission"/>
    <property type="evidence" value="ECO:0007669"/>
    <property type="project" value="TreeGrafter"/>
</dbReference>
<dbReference type="Proteomes" id="UP000663852">
    <property type="component" value="Unassembled WGS sequence"/>
</dbReference>
<dbReference type="PANTHER" id="PTHR15691:SF6">
    <property type="entry name" value="WASH COMPLEX SUBUNIT 5"/>
    <property type="match status" value="1"/>
</dbReference>
<evidence type="ECO:0000313" key="2">
    <source>
        <dbReference type="EMBL" id="CAF1143765.1"/>
    </source>
</evidence>
<dbReference type="GO" id="GO:0030041">
    <property type="term" value="P:actin filament polymerization"/>
    <property type="evidence" value="ECO:0007669"/>
    <property type="project" value="TreeGrafter"/>
</dbReference>
<gene>
    <name evidence="2" type="ORF">EDS130_LOCUS22233</name>
</gene>
<dbReference type="AlphaFoldDB" id="A0A814S7T7"/>
<dbReference type="GO" id="GO:0005768">
    <property type="term" value="C:endosome"/>
    <property type="evidence" value="ECO:0007669"/>
    <property type="project" value="TreeGrafter"/>
</dbReference>
<comment type="similarity">
    <text evidence="1">Belongs to the strumpellin family.</text>
</comment>
<dbReference type="GO" id="GO:0071203">
    <property type="term" value="C:WASH complex"/>
    <property type="evidence" value="ECO:0007669"/>
    <property type="project" value="InterPro"/>
</dbReference>
<dbReference type="OrthoDB" id="565118at2759"/>
<dbReference type="GO" id="GO:0051125">
    <property type="term" value="P:regulation of actin nucleation"/>
    <property type="evidence" value="ECO:0007669"/>
    <property type="project" value="TreeGrafter"/>
</dbReference>
<reference evidence="2" key="1">
    <citation type="submission" date="2021-02" db="EMBL/GenBank/DDBJ databases">
        <authorList>
            <person name="Nowell W R."/>
        </authorList>
    </citation>
    <scope>NUCLEOTIDE SEQUENCE</scope>
</reference>
<dbReference type="PANTHER" id="PTHR15691">
    <property type="entry name" value="WASH COMPLEX SUBUNIT 5"/>
    <property type="match status" value="1"/>
</dbReference>
<dbReference type="EMBL" id="CAJNOJ010000115">
    <property type="protein sequence ID" value="CAF1143765.1"/>
    <property type="molecule type" value="Genomic_DNA"/>
</dbReference>
<sequence length="1233" mass="141886">MKVVIVKNRKYLFRSHRKFQSCLVEQFIKYSITIGEICKHASSSVICRDCQSLILSNDKTCIEMSDFLAANNPCGQNLLQLVATGNAIIAELLRLADFVPPLFKVANIRDAGKYAEIIYDFSYFSKQEYYDELINSRTDLQDLDDEFRENNLTLLTRFYQAFESVHKYGIEFNRYIEDLTNGTYLQQTVENVIANEAGKQLMAEAVYLFGVMLIILDLKYDAAARERMIVSYFRYSGKRNALDSNIDEVGKLLARNDGFSLQPYKRPPGYPENYFRRIGFREDVIGMIIGRLRSDDIYNQKKAYTELEHQTAAYATQASMLYVLLYFYPDVLHNRPAIMREIVDKHFADNWVINLYMGLTVNLIDAWEPYKAAKAALNNTLDLQAVKSRCQMIHEKVGKLNNQVEQYLIEGVLIEEYVLKNISTLLKFMKECNICLRWTILHTSELPVGADINKRCKQMLQLVITDLQYNPAAVFKLLLNTAQFEFNLKEIVSLLLAEKFDRWTANRKEAVERLVELADVFSGTMPLTRVEKNDNLQAWFRTMAKRIESLDFEDWTNAGRQTNQIMTALDEVQQFHELDANMQVKQFLNDNKRLLSTMILLNNVQESTISIMDLVADLSYAWIIIDSFTGVMQEGIKRSPSLVTKLRATFLKLASALDLPLVRINQVGSNDLMIVSHYYSGELVAYVRKVLQIIPETMFTMLASIVHIQTNTLRELPLRAEKDKLREYAQLDERYQVAKLTHDISIFTESMLMMKTTLVGIIKLDPKRVLEDGIRKELVKQVATALHNGLTFNPRAKNSELLSKLDALGNQMDGFRRSFEYVQDYVGIYGLKIWQEEVSRIINYNVEQASNSFLKQKIYDFQSTFQSRHIPIPRIAPLGDGSINFMGRLVREILRVTDPRSTFYGEQRNTWYDVRTKQPVVDILLFRKLHRAVGSFGLSGLDRLLSFMIVKELQSLTGAIQNLFVHKESSDMLDSFMRQVAPIDGIVVQPNRVYTNAIAKGANFWTSLSGFLLKIGQMQLLRQQIAHELTASAKYDSKYLFYSLKTFNDTLLQDVQQIYTNTNSQQTEYPESLNELLYELGPLLESVGMNDVLQRVYVSAQNHFLLIPLLVLYTISQVPRIVTLKYLKNQMQTSGSSSSSGGKRDMDCSAFVIGIYTLTKQYHSDLIDDYLTCLCQFIKSQVEQAGSQKLIEFPVEAINMLDFLTMFIHYGDLPIKVLEQRLPAYICDEFRTI</sequence>
<dbReference type="InterPro" id="IPR019393">
    <property type="entry name" value="WASH_strumpellin"/>
</dbReference>
<evidence type="ECO:0008006" key="4">
    <source>
        <dbReference type="Google" id="ProtNLM"/>
    </source>
</evidence>
<evidence type="ECO:0000313" key="3">
    <source>
        <dbReference type="Proteomes" id="UP000663852"/>
    </source>
</evidence>
<name>A0A814S7T7_ADIRI</name>
<comment type="caution">
    <text evidence="2">The sequence shown here is derived from an EMBL/GenBank/DDBJ whole genome shotgun (WGS) entry which is preliminary data.</text>
</comment>
<protein>
    <recommendedName>
        <fullName evidence="4">WASH complex subunit strumpellin</fullName>
    </recommendedName>
</protein>
<organism evidence="2 3">
    <name type="scientific">Adineta ricciae</name>
    <name type="common">Rotifer</name>
    <dbReference type="NCBI Taxonomy" id="249248"/>
    <lineage>
        <taxon>Eukaryota</taxon>
        <taxon>Metazoa</taxon>
        <taxon>Spiralia</taxon>
        <taxon>Gnathifera</taxon>
        <taxon>Rotifera</taxon>
        <taxon>Eurotatoria</taxon>
        <taxon>Bdelloidea</taxon>
        <taxon>Adinetida</taxon>
        <taxon>Adinetidae</taxon>
        <taxon>Adineta</taxon>
    </lineage>
</organism>
<evidence type="ECO:0000256" key="1">
    <source>
        <dbReference type="ARBA" id="ARBA00006224"/>
    </source>
</evidence>
<proteinExistence type="inferred from homology"/>
<dbReference type="GO" id="GO:0007032">
    <property type="term" value="P:endosome organization"/>
    <property type="evidence" value="ECO:0007669"/>
    <property type="project" value="TreeGrafter"/>
</dbReference>